<dbReference type="Proteomes" id="UP000009374">
    <property type="component" value="Unassembled WGS sequence"/>
</dbReference>
<feature type="coiled-coil region" evidence="1">
    <location>
        <begin position="85"/>
        <end position="112"/>
    </location>
</feature>
<organism evidence="3 4">
    <name type="scientific">Leptospirillum ferrodiazotrophum</name>
    <dbReference type="NCBI Taxonomy" id="412449"/>
    <lineage>
        <taxon>Bacteria</taxon>
        <taxon>Pseudomonadati</taxon>
        <taxon>Nitrospirota</taxon>
        <taxon>Nitrospiria</taxon>
        <taxon>Nitrospirales</taxon>
        <taxon>Nitrospiraceae</taxon>
        <taxon>Leptospirillum</taxon>
    </lineage>
</organism>
<proteinExistence type="predicted"/>
<dbReference type="AlphaFoldDB" id="C6HZL1"/>
<gene>
    <name evidence="3" type="ORF">UBAL3_95390008</name>
</gene>
<protein>
    <submittedName>
        <fullName evidence="3">Uncharacterized protein</fullName>
    </submittedName>
</protein>
<keyword evidence="1" id="KW-0175">Coiled coil</keyword>
<sequence>MRLIELDTDMFNEDMVSDGALENVRRFQGKTLDLDTMTPSEKEAFDAAQDLINYCRDREKKRGLDPVYARVTEAEWEGYRKRGQARMLREAQREKDSEIASLKDEVARLSQDRTYWQSRTKVLTDILEKVSPDMVRRQDRINAEFMSRMVREEAITRVRNDEYKKGKIAGVKDWGSPKDVFQMLQSVYIEEFPDVLSRPLDPDGQEPWWQRYVKMVRDRSPSDRAWVENAVVRRAEVITEWRERTRLFEALTDRTKLYLESVMWDVSASSQEIIKKTLSEIDSGPWKKIDWKTFEPASDTRIRELLPDRLGANIAQIQDDYARANAKAWEAAAELYLKKYATVERGEMTRLADFSTGYMPKEKAGPVPQDPDRFEFSGPGM</sequence>
<evidence type="ECO:0000313" key="3">
    <source>
        <dbReference type="EMBL" id="EES51946.1"/>
    </source>
</evidence>
<evidence type="ECO:0000256" key="1">
    <source>
        <dbReference type="SAM" id="Coils"/>
    </source>
</evidence>
<keyword evidence="4" id="KW-1185">Reference proteome</keyword>
<feature type="compositionally biased region" description="Basic and acidic residues" evidence="2">
    <location>
        <begin position="360"/>
        <end position="375"/>
    </location>
</feature>
<evidence type="ECO:0000313" key="4">
    <source>
        <dbReference type="Proteomes" id="UP000009374"/>
    </source>
</evidence>
<evidence type="ECO:0000256" key="2">
    <source>
        <dbReference type="SAM" id="MobiDB-lite"/>
    </source>
</evidence>
<dbReference type="EMBL" id="GG693883">
    <property type="protein sequence ID" value="EES51946.1"/>
    <property type="molecule type" value="Genomic_DNA"/>
</dbReference>
<feature type="region of interest" description="Disordered" evidence="2">
    <location>
        <begin position="360"/>
        <end position="381"/>
    </location>
</feature>
<accession>C6HZL1</accession>
<name>C6HZL1_9BACT</name>
<reference evidence="3 4" key="1">
    <citation type="journal article" date="2009" name="Appl. Environ. Microbiol.">
        <title>Community genomic and proteomic analyses of chemoautotrophic iron-oxidizing "Leptospirillum rubarum" (Group II) and "Leptospirillum ferrodiazotrophum" (Group III) bacteria in acid mine drainage biofilms.</title>
        <authorList>
            <person name="Goltsman D.S."/>
            <person name="Denef V.J."/>
            <person name="Singer S.W."/>
            <person name="VerBerkmoes N.C."/>
            <person name="Lefsrud M."/>
            <person name="Mueller R.S."/>
            <person name="Dick G.J."/>
            <person name="Sun C.L."/>
            <person name="Wheeler K.E."/>
            <person name="Zemla A."/>
            <person name="Baker B.J."/>
            <person name="Hauser L."/>
            <person name="Land M."/>
            <person name="Shah M.B."/>
            <person name="Thelen M.P."/>
            <person name="Hettich R.L."/>
            <person name="Banfield J.F."/>
        </authorList>
    </citation>
    <scope>NUCLEOTIDE SEQUENCE [LARGE SCALE GENOMIC DNA]</scope>
</reference>